<dbReference type="RefSeq" id="WP_196824262.1">
    <property type="nucleotide sequence ID" value="NZ_CP046980.1"/>
</dbReference>
<feature type="transmembrane region" description="Helical" evidence="2">
    <location>
        <begin position="79"/>
        <end position="99"/>
    </location>
</feature>
<keyword evidence="2" id="KW-1133">Transmembrane helix</keyword>
<feature type="transmembrane region" description="Helical" evidence="2">
    <location>
        <begin position="52"/>
        <end position="73"/>
    </location>
</feature>
<name>A0A931DX74_9CORY</name>
<feature type="region of interest" description="Disordered" evidence="1">
    <location>
        <begin position="129"/>
        <end position="151"/>
    </location>
</feature>
<keyword evidence="2" id="KW-0812">Transmembrane</keyword>
<comment type="caution">
    <text evidence="3">The sequence shown here is derived from an EMBL/GenBank/DDBJ whole genome shotgun (WGS) entry which is preliminary data.</text>
</comment>
<dbReference type="Pfam" id="PF11298">
    <property type="entry name" value="DUF3099"/>
    <property type="match status" value="1"/>
</dbReference>
<organism evidence="3 4">
    <name type="scientific">Corynebacterium aquatimens</name>
    <dbReference type="NCBI Taxonomy" id="1190508"/>
    <lineage>
        <taxon>Bacteria</taxon>
        <taxon>Bacillati</taxon>
        <taxon>Actinomycetota</taxon>
        <taxon>Actinomycetes</taxon>
        <taxon>Mycobacteriales</taxon>
        <taxon>Corynebacteriaceae</taxon>
        <taxon>Corynebacterium</taxon>
    </lineage>
</organism>
<gene>
    <name evidence="3" type="ORF">IW254_000729</name>
</gene>
<evidence type="ECO:0000313" key="4">
    <source>
        <dbReference type="Proteomes" id="UP000658613"/>
    </source>
</evidence>
<dbReference type="Proteomes" id="UP000658613">
    <property type="component" value="Unassembled WGS sequence"/>
</dbReference>
<dbReference type="InterPro" id="IPR021449">
    <property type="entry name" value="DUF3099"/>
</dbReference>
<accession>A0A931DX74</accession>
<feature type="region of interest" description="Disordered" evidence="1">
    <location>
        <begin position="1"/>
        <end position="30"/>
    </location>
</feature>
<evidence type="ECO:0008006" key="5">
    <source>
        <dbReference type="Google" id="ProtNLM"/>
    </source>
</evidence>
<keyword evidence="4" id="KW-1185">Reference proteome</keyword>
<sequence>MAASREFTGDLEHDPVESRPHRRMSLRKRSSELITDARQAPGQSRQSRQRKYLFWQGVRVPLIILSIACIMIWNNWWLGALFFSISIPLPWISVVIANGQGEKRDKRTKNVYKPAVARQQMAAELEAARARAIDSPSSTHPEGTIDHYEDE</sequence>
<keyword evidence="2" id="KW-0472">Membrane</keyword>
<evidence type="ECO:0000256" key="1">
    <source>
        <dbReference type="SAM" id="MobiDB-lite"/>
    </source>
</evidence>
<proteinExistence type="predicted"/>
<dbReference type="EMBL" id="JADOUE010000001">
    <property type="protein sequence ID" value="MBG6121760.1"/>
    <property type="molecule type" value="Genomic_DNA"/>
</dbReference>
<evidence type="ECO:0000256" key="2">
    <source>
        <dbReference type="SAM" id="Phobius"/>
    </source>
</evidence>
<dbReference type="AlphaFoldDB" id="A0A931DX74"/>
<reference evidence="3" key="1">
    <citation type="submission" date="2020-11" db="EMBL/GenBank/DDBJ databases">
        <title>Sequencing the genomes of 1000 actinobacteria strains.</title>
        <authorList>
            <person name="Klenk H.-P."/>
        </authorList>
    </citation>
    <scope>NUCLEOTIDE SEQUENCE</scope>
    <source>
        <strain evidence="3">DSM 45632</strain>
    </source>
</reference>
<protein>
    <recommendedName>
        <fullName evidence="5">DUF3099 domain-containing protein</fullName>
    </recommendedName>
</protein>
<feature type="compositionally biased region" description="Basic and acidic residues" evidence="1">
    <location>
        <begin position="7"/>
        <end position="19"/>
    </location>
</feature>
<evidence type="ECO:0000313" key="3">
    <source>
        <dbReference type="EMBL" id="MBG6121760.1"/>
    </source>
</evidence>